<dbReference type="Pfam" id="PF00226">
    <property type="entry name" value="DnaJ"/>
    <property type="match status" value="1"/>
</dbReference>
<dbReference type="CDD" id="cd06257">
    <property type="entry name" value="DnaJ"/>
    <property type="match status" value="1"/>
</dbReference>
<organism evidence="3 4">
    <name type="scientific">Spirodela intermedia</name>
    <name type="common">Intermediate duckweed</name>
    <dbReference type="NCBI Taxonomy" id="51605"/>
    <lineage>
        <taxon>Eukaryota</taxon>
        <taxon>Viridiplantae</taxon>
        <taxon>Streptophyta</taxon>
        <taxon>Embryophyta</taxon>
        <taxon>Tracheophyta</taxon>
        <taxon>Spermatophyta</taxon>
        <taxon>Magnoliopsida</taxon>
        <taxon>Liliopsida</taxon>
        <taxon>Araceae</taxon>
        <taxon>Lemnoideae</taxon>
        <taxon>Spirodela</taxon>
    </lineage>
</organism>
<name>A0A7I8L5U9_SPIIN</name>
<feature type="compositionally biased region" description="Basic and acidic residues" evidence="1">
    <location>
        <begin position="324"/>
        <end position="339"/>
    </location>
</feature>
<feature type="compositionally biased region" description="Polar residues" evidence="1">
    <location>
        <begin position="349"/>
        <end position="360"/>
    </location>
</feature>
<feature type="compositionally biased region" description="Basic and acidic residues" evidence="1">
    <location>
        <begin position="493"/>
        <end position="503"/>
    </location>
</feature>
<dbReference type="SMART" id="SM00271">
    <property type="entry name" value="DnaJ"/>
    <property type="match status" value="1"/>
</dbReference>
<dbReference type="SUPFAM" id="SSF46565">
    <property type="entry name" value="Chaperone J-domain"/>
    <property type="match status" value="1"/>
</dbReference>
<accession>A0A7I8L5U9</accession>
<feature type="compositionally biased region" description="Polar residues" evidence="1">
    <location>
        <begin position="504"/>
        <end position="515"/>
    </location>
</feature>
<dbReference type="AlphaFoldDB" id="A0A7I8L5U9"/>
<dbReference type="Pfam" id="PF11926">
    <property type="entry name" value="DUF3444"/>
    <property type="match status" value="1"/>
</dbReference>
<dbReference type="PANTHER" id="PTHR44137:SF32">
    <property type="entry name" value="DNAJ HEAT SHOCK AMINO-TERMINAL DOMAIN PROTEIN"/>
    <property type="match status" value="1"/>
</dbReference>
<reference evidence="3" key="1">
    <citation type="submission" date="2020-02" db="EMBL/GenBank/DDBJ databases">
        <authorList>
            <person name="Scholz U."/>
            <person name="Mascher M."/>
            <person name="Fiebig A."/>
        </authorList>
    </citation>
    <scope>NUCLEOTIDE SEQUENCE</scope>
</reference>
<feature type="region of interest" description="Disordered" evidence="1">
    <location>
        <begin position="493"/>
        <end position="515"/>
    </location>
</feature>
<dbReference type="EMBL" id="LR746274">
    <property type="protein sequence ID" value="CAA7404678.1"/>
    <property type="molecule type" value="Genomic_DNA"/>
</dbReference>
<protein>
    <recommendedName>
        <fullName evidence="2">J domain-containing protein</fullName>
    </recommendedName>
</protein>
<dbReference type="PROSITE" id="PS50076">
    <property type="entry name" value="DNAJ_2"/>
    <property type="match status" value="1"/>
</dbReference>
<dbReference type="Gene3D" id="1.10.287.110">
    <property type="entry name" value="DnaJ domain"/>
    <property type="match status" value="1"/>
</dbReference>
<evidence type="ECO:0000259" key="2">
    <source>
        <dbReference type="PROSITE" id="PS50076"/>
    </source>
</evidence>
<dbReference type="InterPro" id="IPR018253">
    <property type="entry name" value="DnaJ_domain_CS"/>
</dbReference>
<dbReference type="Proteomes" id="UP000663760">
    <property type="component" value="Chromosome 11"/>
</dbReference>
<feature type="region of interest" description="Disordered" evidence="1">
    <location>
        <begin position="324"/>
        <end position="417"/>
    </location>
</feature>
<evidence type="ECO:0000256" key="1">
    <source>
        <dbReference type="SAM" id="MobiDB-lite"/>
    </source>
</evidence>
<dbReference type="InterPro" id="IPR024593">
    <property type="entry name" value="DUF3444"/>
</dbReference>
<dbReference type="Pfam" id="PF23551">
    <property type="entry name" value="Zn_ribbon_20"/>
    <property type="match status" value="1"/>
</dbReference>
<feature type="compositionally biased region" description="Basic and acidic residues" evidence="1">
    <location>
        <begin position="361"/>
        <end position="387"/>
    </location>
</feature>
<dbReference type="OrthoDB" id="66964at2759"/>
<evidence type="ECO:0000313" key="4">
    <source>
        <dbReference type="Proteomes" id="UP000663760"/>
    </source>
</evidence>
<dbReference type="PROSITE" id="PS00636">
    <property type="entry name" value="DNAJ_1"/>
    <property type="match status" value="1"/>
</dbReference>
<evidence type="ECO:0000313" key="3">
    <source>
        <dbReference type="EMBL" id="CAA7404678.1"/>
    </source>
</evidence>
<gene>
    <name evidence="3" type="ORF">SI8410_11015356</name>
</gene>
<dbReference type="InterPro" id="IPR056988">
    <property type="entry name" value="Zn_ribbon_pln"/>
</dbReference>
<feature type="compositionally biased region" description="Basic and acidic residues" evidence="1">
    <location>
        <begin position="470"/>
        <end position="479"/>
    </location>
</feature>
<dbReference type="GO" id="GO:0005783">
    <property type="term" value="C:endoplasmic reticulum"/>
    <property type="evidence" value="ECO:0007669"/>
    <property type="project" value="UniProtKB-ARBA"/>
</dbReference>
<dbReference type="InterPro" id="IPR001623">
    <property type="entry name" value="DnaJ_domain"/>
</dbReference>
<feature type="domain" description="J" evidence="2">
    <location>
        <begin position="66"/>
        <end position="130"/>
    </location>
</feature>
<feature type="region of interest" description="Disordered" evidence="1">
    <location>
        <begin position="452"/>
        <end position="481"/>
    </location>
</feature>
<dbReference type="InterPro" id="IPR036869">
    <property type="entry name" value="J_dom_sf"/>
</dbReference>
<keyword evidence="4" id="KW-1185">Reference proteome</keyword>
<sequence>MECNRDEALRAREIAESKFKAKDIEGAKRLALKAQTLYPGLEGIPQMIATLDVYLSAQLVINGEKDWYSILCVSTSADEETVKKQYRKLALMLHPDKNKSVGAEGAFKLISEAWSVLSDKSRRLAYDKKRNIKVYKQRPPLNPKRDPSTASHSSTNGFFHFSANATSNVRAQKGAARVAPPVVPHPNTFWTVCNRCKMQYEYLRVYLNHNLLCPNCHEPFLAIEIPIPINGCNTSNPWATQQQQQQSSNVCNGGKNARKGASTVPGMRSNGFHQGSNCDPHSNPNFQWGAFSRTAGAASAAASFSAAAQSVNVVHQAYEKVRKERKEAEAAEQRREELHQRRKHIPNASFHSNIPNCEQHNSIKADRPAKKRRSAVDDSGTNHRGDEYNGAGHYETERASNVSADPGKTRPTARQGGICGLGRELLQTEIRSMLLQKAKSVIQKKLEELNSAPASKLAEKEKAKPRRKLKDGEKEKENAEVPFDVSTGKELEEISDERAHDKTATSGNVSAETDEQTQVPILSINVPDPDFHDFDGDRSEQSFQADQVWATYDDEDGMPRFYAMVQKVLSLKPFKIRLSFLNSKTTTEFSLLNWVGSGFTKTCGDFRVGRYEIQDTVNIFSHQVRWEKGSRGAIRIVPRRGEIWAFYRNWSPDWNEHTLDEVIYKYDMVEVLEDFSEQGVLVAPLAKVAGFKTVFRRHLDPKEVRRIPKEETFRFSHQVPYYTLSGEEAKNAPKGCFELDPAATPLELLQVTTEGEEGLAAMAKPPASAA</sequence>
<proteinExistence type="predicted"/>
<dbReference type="PRINTS" id="PR00625">
    <property type="entry name" value="JDOMAIN"/>
</dbReference>
<dbReference type="PANTHER" id="PTHR44137">
    <property type="entry name" value="BNAC03G44070D PROTEIN"/>
    <property type="match status" value="1"/>
</dbReference>